<feature type="transmembrane region" description="Helical" evidence="1">
    <location>
        <begin position="144"/>
        <end position="164"/>
    </location>
</feature>
<evidence type="ECO:0000313" key="3">
    <source>
        <dbReference type="Proteomes" id="UP000050956"/>
    </source>
</evidence>
<organism evidence="2 3">
    <name type="scientific">Stenotrophomonas ginsengisoli</name>
    <dbReference type="NCBI Taxonomy" id="336566"/>
    <lineage>
        <taxon>Bacteria</taxon>
        <taxon>Pseudomonadati</taxon>
        <taxon>Pseudomonadota</taxon>
        <taxon>Gammaproteobacteria</taxon>
        <taxon>Lysobacterales</taxon>
        <taxon>Lysobacteraceae</taxon>
        <taxon>Stenotrophomonas</taxon>
    </lineage>
</organism>
<name>A0A0R0CZE3_9GAMM</name>
<reference evidence="2 3" key="1">
    <citation type="submission" date="2015-05" db="EMBL/GenBank/DDBJ databases">
        <title>Genome sequencing and analysis of members of genus Stenotrophomonas.</title>
        <authorList>
            <person name="Patil P.P."/>
            <person name="Midha S."/>
            <person name="Patil P.B."/>
        </authorList>
    </citation>
    <scope>NUCLEOTIDE SEQUENCE [LARGE SCALE GENOMIC DNA]</scope>
    <source>
        <strain evidence="2 3">DSM 24757</strain>
    </source>
</reference>
<dbReference type="AlphaFoldDB" id="A0A0R0CZE3"/>
<dbReference type="EMBL" id="LDJM01000032">
    <property type="protein sequence ID" value="KRG75197.1"/>
    <property type="molecule type" value="Genomic_DNA"/>
</dbReference>
<sequence length="332" mass="36137">MNAVTAISPQRRFGWLLRREFWEHRNGLLIAPLVTGLISLLLTAITLLAAIGLGRKANGNIQINGEQVSINGLDLATLTQQMNPSDQQQLAEMVNFSLLLGSFWPLLVMAMVVFFYCLGALYDDRRDRSILFWKSLPVSNLSTVLSKLVTALLVAPLLAIAASALTMVGYLLLMMGAVAWLGGDAIALVWQPASLFTLLATHLAWLPTYIFWALPCVGWLLLCSAFARRVPFLWAVVPPLLGGILLSATGLVRVLGIGHSDLWGYGVARLLLGTIPGIDQAYLALSRDNYQAAHLPSQALDAFSLPALWYGALFGIVCIALAIVLRRRSDDS</sequence>
<gene>
    <name evidence="2" type="ORF">ABB30_12130</name>
</gene>
<dbReference type="OrthoDB" id="118685at2"/>
<proteinExistence type="predicted"/>
<feature type="transmembrane region" description="Helical" evidence="1">
    <location>
        <begin position="103"/>
        <end position="123"/>
    </location>
</feature>
<feature type="transmembrane region" description="Helical" evidence="1">
    <location>
        <begin position="202"/>
        <end position="227"/>
    </location>
</feature>
<evidence type="ECO:0000256" key="1">
    <source>
        <dbReference type="SAM" id="Phobius"/>
    </source>
</evidence>
<evidence type="ECO:0000313" key="2">
    <source>
        <dbReference type="EMBL" id="KRG75197.1"/>
    </source>
</evidence>
<keyword evidence="3" id="KW-1185">Reference proteome</keyword>
<dbReference type="Proteomes" id="UP000050956">
    <property type="component" value="Unassembled WGS sequence"/>
</dbReference>
<dbReference type="RefSeq" id="WP_057638575.1">
    <property type="nucleotide sequence ID" value="NZ_LDJM01000032.1"/>
</dbReference>
<comment type="caution">
    <text evidence="2">The sequence shown here is derived from an EMBL/GenBank/DDBJ whole genome shotgun (WGS) entry which is preliminary data.</text>
</comment>
<dbReference type="STRING" id="336566.ABB30_12130"/>
<feature type="transmembrane region" description="Helical" evidence="1">
    <location>
        <begin position="233"/>
        <end position="255"/>
    </location>
</feature>
<accession>A0A0R0CZE3</accession>
<dbReference type="PATRIC" id="fig|336566.3.peg.1928"/>
<keyword evidence="1" id="KW-1133">Transmembrane helix</keyword>
<protein>
    <submittedName>
        <fullName evidence="2">Uncharacterized protein</fullName>
    </submittedName>
</protein>
<keyword evidence="1" id="KW-0812">Transmembrane</keyword>
<feature type="transmembrane region" description="Helical" evidence="1">
    <location>
        <begin position="28"/>
        <end position="51"/>
    </location>
</feature>
<feature type="transmembrane region" description="Helical" evidence="1">
    <location>
        <begin position="303"/>
        <end position="325"/>
    </location>
</feature>
<keyword evidence="1" id="KW-0472">Membrane</keyword>